<accession>A0A7X0VUC5</accession>
<dbReference type="RefSeq" id="WP_185128525.1">
    <property type="nucleotide sequence ID" value="NZ_JACJVO010000009.1"/>
</dbReference>
<name>A0A7X0VUC5_9BACL</name>
<organism evidence="1 2">
    <name type="scientific">Cohnella zeiphila</name>
    <dbReference type="NCBI Taxonomy" id="2761120"/>
    <lineage>
        <taxon>Bacteria</taxon>
        <taxon>Bacillati</taxon>
        <taxon>Bacillota</taxon>
        <taxon>Bacilli</taxon>
        <taxon>Bacillales</taxon>
        <taxon>Paenibacillaceae</taxon>
        <taxon>Cohnella</taxon>
    </lineage>
</organism>
<proteinExistence type="predicted"/>
<keyword evidence="2" id="KW-1185">Reference proteome</keyword>
<dbReference type="Proteomes" id="UP000564644">
    <property type="component" value="Unassembled WGS sequence"/>
</dbReference>
<sequence length="373" mass="43497">MFKGFMDHWVPTRDNLTTFWKQDLPTVLTQLDELKRDVDYNHFTFYTKWITNGIKSNLPFMHNHPKASNVKTDNQWGNAIIDHLHKQGCSVGAMMQLMIFEQPEWGDGMEIGQWDVPGGGTAEPVKVADFTHEDYPTRLAAIIREHLKLFPGLDYLFLEFEGLDHAGDVSGPYKRWAEAQGKPPLDQVSYDDETLAYCRILDVPLGVLWSREVREMLKYYYARNMDAADAVLKEMNFRGKVGIVYHLYEYEAFIYPDVIKDRMHWWLLPWHYWTFRPGTKQIQDQRKLVGKDLLKQWKDAGHSVCYIGDATIGAIRGDRESIPQFYEHCEDLELEGYLGMGNPDPRLGLRWNSVSDQDCLDARELYARLYGKR</sequence>
<protein>
    <recommendedName>
        <fullName evidence="3">Glycosyl hydrolase-like 10 domain-containing protein</fullName>
    </recommendedName>
</protein>
<dbReference type="AlphaFoldDB" id="A0A7X0VUC5"/>
<gene>
    <name evidence="1" type="ORF">H7C18_08135</name>
</gene>
<evidence type="ECO:0008006" key="3">
    <source>
        <dbReference type="Google" id="ProtNLM"/>
    </source>
</evidence>
<comment type="caution">
    <text evidence="1">The sequence shown here is derived from an EMBL/GenBank/DDBJ whole genome shotgun (WGS) entry which is preliminary data.</text>
</comment>
<reference evidence="1 2" key="1">
    <citation type="submission" date="2020-08" db="EMBL/GenBank/DDBJ databases">
        <title>Cohnella phylogeny.</title>
        <authorList>
            <person name="Dunlap C."/>
        </authorList>
    </citation>
    <scope>NUCLEOTIDE SEQUENCE [LARGE SCALE GENOMIC DNA]</scope>
    <source>
        <strain evidence="1 2">CBP 2801</strain>
    </source>
</reference>
<evidence type="ECO:0000313" key="2">
    <source>
        <dbReference type="Proteomes" id="UP000564644"/>
    </source>
</evidence>
<evidence type="ECO:0000313" key="1">
    <source>
        <dbReference type="EMBL" id="MBB6730869.1"/>
    </source>
</evidence>
<dbReference type="EMBL" id="JACJVO010000009">
    <property type="protein sequence ID" value="MBB6730869.1"/>
    <property type="molecule type" value="Genomic_DNA"/>
</dbReference>